<feature type="domain" description="RING-type" evidence="4">
    <location>
        <begin position="95"/>
        <end position="137"/>
    </location>
</feature>
<evidence type="ECO:0000313" key="7">
    <source>
        <dbReference type="EMBL" id="KAJ6836134.1"/>
    </source>
</evidence>
<name>A0AAX6G437_IRIPA</name>
<dbReference type="Proteomes" id="UP001140949">
    <property type="component" value="Unassembled WGS sequence"/>
</dbReference>
<comment type="caution">
    <text evidence="6">The sequence shown here is derived from an EMBL/GenBank/DDBJ whole genome shotgun (WGS) entry which is preliminary data.</text>
</comment>
<reference evidence="6" key="2">
    <citation type="submission" date="2023-04" db="EMBL/GenBank/DDBJ databases">
        <authorList>
            <person name="Bruccoleri R.E."/>
            <person name="Oakeley E.J."/>
            <person name="Faust A.-M."/>
            <person name="Dessus-Babus S."/>
            <person name="Altorfer M."/>
            <person name="Burckhardt D."/>
            <person name="Oertli M."/>
            <person name="Naumann U."/>
            <person name="Petersen F."/>
            <person name="Wong J."/>
        </authorList>
    </citation>
    <scope>NUCLEOTIDE SEQUENCE</scope>
    <source>
        <strain evidence="6">GSM-AAB239-AS_SAM_17_03QT</strain>
        <tissue evidence="6">Leaf</tissue>
    </source>
</reference>
<dbReference type="EMBL" id="JANAVB010025794">
    <property type="protein sequence ID" value="KAJ6820277.1"/>
    <property type="molecule type" value="Genomic_DNA"/>
</dbReference>
<feature type="transmembrane region" description="Helical" evidence="3">
    <location>
        <begin position="6"/>
        <end position="31"/>
    </location>
</feature>
<protein>
    <submittedName>
        <fullName evidence="6">RING-H2 finger protein ATL69</fullName>
    </submittedName>
</protein>
<evidence type="ECO:0000256" key="2">
    <source>
        <dbReference type="SAM" id="MobiDB-lite"/>
    </source>
</evidence>
<keyword evidence="3" id="KW-1133">Transmembrane helix</keyword>
<evidence type="ECO:0000313" key="8">
    <source>
        <dbReference type="Proteomes" id="UP001140949"/>
    </source>
</evidence>
<dbReference type="Gene3D" id="3.30.40.10">
    <property type="entry name" value="Zinc/RING finger domain, C3HC4 (zinc finger)"/>
    <property type="match status" value="1"/>
</dbReference>
<keyword evidence="8" id="KW-1185">Reference proteome</keyword>
<dbReference type="Pfam" id="PF13639">
    <property type="entry name" value="zf-RING_2"/>
    <property type="match status" value="1"/>
</dbReference>
<evidence type="ECO:0000259" key="4">
    <source>
        <dbReference type="PROSITE" id="PS50089"/>
    </source>
</evidence>
<dbReference type="EMBL" id="JANAVB010022811">
    <property type="protein sequence ID" value="KAJ6823449.1"/>
    <property type="molecule type" value="Genomic_DNA"/>
</dbReference>
<reference evidence="6" key="1">
    <citation type="journal article" date="2023" name="GigaByte">
        <title>Genome assembly of the bearded iris, Iris pallida Lam.</title>
        <authorList>
            <person name="Bruccoleri R.E."/>
            <person name="Oakeley E.J."/>
            <person name="Faust A.M.E."/>
            <person name="Altorfer M."/>
            <person name="Dessus-Babus S."/>
            <person name="Burckhardt D."/>
            <person name="Oertli M."/>
            <person name="Naumann U."/>
            <person name="Petersen F."/>
            <person name="Wong J."/>
        </authorList>
    </citation>
    <scope>NUCLEOTIDE SEQUENCE</scope>
    <source>
        <strain evidence="6">GSM-AAB239-AS_SAM_17_03QT</strain>
    </source>
</reference>
<keyword evidence="3" id="KW-0472">Membrane</keyword>
<keyword evidence="1" id="KW-0479">Metal-binding</keyword>
<dbReference type="PANTHER" id="PTHR47035:SF4">
    <property type="entry name" value="OS02G0676500 PROTEIN"/>
    <property type="match status" value="1"/>
</dbReference>
<sequence>MLNSGLNLVTTVIGFGMSATFIVFICARLICARIRSSADPRSSSAAAAAAFDIQFRSDLDPPGHSINGLMPIALAAIPTMKYECKAFPSTEDAQCSICLGDYQEKEILRVMPTCHHNFHLACIDEWLQKQSTCPICRLPLNDSFEVPPMLGILQEMISPEALDDYNNHRVTPSSQQSDSNVINRDTHDSVSLSIEDSHAEPETGT</sequence>
<dbReference type="FunFam" id="3.30.40.10:FF:000971">
    <property type="entry name" value="Putative RING zinc finger domain superfamily protein"/>
    <property type="match status" value="1"/>
</dbReference>
<dbReference type="SUPFAM" id="SSF57850">
    <property type="entry name" value="RING/U-box"/>
    <property type="match status" value="1"/>
</dbReference>
<feature type="compositionally biased region" description="Basic and acidic residues" evidence="2">
    <location>
        <begin position="195"/>
        <end position="205"/>
    </location>
</feature>
<keyword evidence="1" id="KW-0862">Zinc</keyword>
<dbReference type="PROSITE" id="PS50089">
    <property type="entry name" value="ZF_RING_2"/>
    <property type="match status" value="1"/>
</dbReference>
<evidence type="ECO:0000256" key="1">
    <source>
        <dbReference type="PROSITE-ProRule" id="PRU00175"/>
    </source>
</evidence>
<dbReference type="CDD" id="cd16461">
    <property type="entry name" value="RING-H2_EL5-like"/>
    <property type="match status" value="1"/>
</dbReference>
<dbReference type="EMBL" id="JANAVB010012368">
    <property type="protein sequence ID" value="KAJ6836134.1"/>
    <property type="molecule type" value="Genomic_DNA"/>
</dbReference>
<dbReference type="InterPro" id="IPR001841">
    <property type="entry name" value="Znf_RING"/>
</dbReference>
<dbReference type="SMART" id="SM00184">
    <property type="entry name" value="RING"/>
    <property type="match status" value="1"/>
</dbReference>
<keyword evidence="3" id="KW-0812">Transmembrane</keyword>
<dbReference type="InterPro" id="IPR053070">
    <property type="entry name" value="RING-type_E3_ubiquitin-ligase"/>
</dbReference>
<evidence type="ECO:0000313" key="6">
    <source>
        <dbReference type="EMBL" id="KAJ6823449.1"/>
    </source>
</evidence>
<feature type="compositionally biased region" description="Polar residues" evidence="2">
    <location>
        <begin position="168"/>
        <end position="194"/>
    </location>
</feature>
<evidence type="ECO:0000313" key="5">
    <source>
        <dbReference type="EMBL" id="KAJ6820277.1"/>
    </source>
</evidence>
<evidence type="ECO:0000256" key="3">
    <source>
        <dbReference type="SAM" id="Phobius"/>
    </source>
</evidence>
<dbReference type="InterPro" id="IPR013083">
    <property type="entry name" value="Znf_RING/FYVE/PHD"/>
</dbReference>
<gene>
    <name evidence="7" type="ORF">M6B38_328415</name>
    <name evidence="6" type="ORF">M6B38_384030</name>
    <name evidence="5" type="ORF">M6B38_398350</name>
</gene>
<accession>A0AAX6G437</accession>
<dbReference type="GO" id="GO:0008270">
    <property type="term" value="F:zinc ion binding"/>
    <property type="evidence" value="ECO:0007669"/>
    <property type="project" value="UniProtKB-KW"/>
</dbReference>
<dbReference type="AlphaFoldDB" id="A0AAX6G437"/>
<organism evidence="6 8">
    <name type="scientific">Iris pallida</name>
    <name type="common">Sweet iris</name>
    <dbReference type="NCBI Taxonomy" id="29817"/>
    <lineage>
        <taxon>Eukaryota</taxon>
        <taxon>Viridiplantae</taxon>
        <taxon>Streptophyta</taxon>
        <taxon>Embryophyta</taxon>
        <taxon>Tracheophyta</taxon>
        <taxon>Spermatophyta</taxon>
        <taxon>Magnoliopsida</taxon>
        <taxon>Liliopsida</taxon>
        <taxon>Asparagales</taxon>
        <taxon>Iridaceae</taxon>
        <taxon>Iridoideae</taxon>
        <taxon>Irideae</taxon>
        <taxon>Iris</taxon>
    </lineage>
</organism>
<keyword evidence="1" id="KW-0863">Zinc-finger</keyword>
<dbReference type="PANTHER" id="PTHR47035">
    <property type="entry name" value="OS11G0150450 PROTEIN"/>
    <property type="match status" value="1"/>
</dbReference>
<feature type="region of interest" description="Disordered" evidence="2">
    <location>
        <begin position="164"/>
        <end position="205"/>
    </location>
</feature>
<proteinExistence type="predicted"/>